<dbReference type="EMBL" id="CP000909">
    <property type="protein sequence ID" value="ABY33326.1"/>
    <property type="molecule type" value="Genomic_DNA"/>
</dbReference>
<dbReference type="GO" id="GO:0030246">
    <property type="term" value="F:carbohydrate binding"/>
    <property type="evidence" value="ECO:0007669"/>
    <property type="project" value="InterPro"/>
</dbReference>
<name>A9WBB9_CHLAA</name>
<dbReference type="Gene3D" id="2.60.40.1120">
    <property type="entry name" value="Carboxypeptidase-like, regulatory domain"/>
    <property type="match status" value="1"/>
</dbReference>
<gene>
    <name evidence="2" type="ordered locus">Caur_0072</name>
</gene>
<feature type="compositionally biased region" description="Basic and acidic residues" evidence="1">
    <location>
        <begin position="226"/>
        <end position="248"/>
    </location>
</feature>
<dbReference type="KEGG" id="cau:Caur_0072"/>
<dbReference type="GO" id="GO:0003700">
    <property type="term" value="F:DNA-binding transcription factor activity"/>
    <property type="evidence" value="ECO:0007669"/>
    <property type="project" value="InterPro"/>
</dbReference>
<dbReference type="SUPFAM" id="SSF88946">
    <property type="entry name" value="Sigma2 domain of RNA polymerase sigma factors"/>
    <property type="match status" value="1"/>
</dbReference>
<dbReference type="InterPro" id="IPR013784">
    <property type="entry name" value="Carb-bd-like_fold"/>
</dbReference>
<dbReference type="HOGENOM" id="CLU_554012_0_0_0"/>
<accession>A9WBB9</accession>
<dbReference type="InterPro" id="IPR013325">
    <property type="entry name" value="RNA_pol_sigma_r2"/>
</dbReference>
<dbReference type="GO" id="GO:0006352">
    <property type="term" value="P:DNA-templated transcription initiation"/>
    <property type="evidence" value="ECO:0007669"/>
    <property type="project" value="InterPro"/>
</dbReference>
<dbReference type="Gene3D" id="1.10.1740.10">
    <property type="match status" value="1"/>
</dbReference>
<dbReference type="PATRIC" id="fig|324602.8.peg.80"/>
<evidence type="ECO:0000313" key="3">
    <source>
        <dbReference type="Proteomes" id="UP000002008"/>
    </source>
</evidence>
<dbReference type="Proteomes" id="UP000002008">
    <property type="component" value="Chromosome"/>
</dbReference>
<sequence length="492" mass="56743">MTTSHLPLDHLVRCCKQERQSYRDSGELASPCCMHLFRRAFAGEQEAWGYVIDIFQPLIDSWLRRVRGTRLDFIDDDDLTAVAHDALLKLRDSANRLPELTTGDDLSRLLAYLKRCAIREVQTLFRRRNRSREISYIKDDTPHVAHFLDAETRITLYQRLREVLNEDELFVIEHLFFKGYKPQDIIHYFSERFVDVDHIYQIRQNALRRLRNDPVIRDLVFPQEQSSDHRDPPIDSPQDRRQKPRGPDSLKIELDQEQKEPGLMGTPCTLDEQILLDYAAGRLSVEQRLLVEANPDCVAQAQRLAAEIAAIEASLYRLQCPDVDTLHAYYYRELEATQHLIVHRHVEDCLFCREELALLQVMDETPLIEPSPFERVRQVVEAILQPALALQLRGQALIYAAPEVLLTLTVRRTKQGVPQWTVIGELKMPDGAPTDQPIEQVVATVTDSHTITAEIDEDGVFVIRDLPPGTYRLTVYTPDKEIVIRSLQIGND</sequence>
<feature type="region of interest" description="Disordered" evidence="1">
    <location>
        <begin position="221"/>
        <end position="248"/>
    </location>
</feature>
<dbReference type="InParanoid" id="A9WBB9"/>
<proteinExistence type="predicted"/>
<evidence type="ECO:0000313" key="2">
    <source>
        <dbReference type="EMBL" id="ABY33326.1"/>
    </source>
</evidence>
<organism evidence="2 3">
    <name type="scientific">Chloroflexus aurantiacus (strain ATCC 29366 / DSM 635 / J-10-fl)</name>
    <dbReference type="NCBI Taxonomy" id="324602"/>
    <lineage>
        <taxon>Bacteria</taxon>
        <taxon>Bacillati</taxon>
        <taxon>Chloroflexota</taxon>
        <taxon>Chloroflexia</taxon>
        <taxon>Chloroflexales</taxon>
        <taxon>Chloroflexineae</taxon>
        <taxon>Chloroflexaceae</taxon>
        <taxon>Chloroflexus</taxon>
    </lineage>
</organism>
<protein>
    <submittedName>
        <fullName evidence="2">RNA polymerase sigma factor, sigma-70 family</fullName>
    </submittedName>
</protein>
<dbReference type="SUPFAM" id="SSF49452">
    <property type="entry name" value="Starch-binding domain-like"/>
    <property type="match status" value="1"/>
</dbReference>
<reference evidence="3" key="1">
    <citation type="journal article" date="2011" name="BMC Genomics">
        <title>Complete genome sequence of the filamentous anoxygenic phototrophic bacterium Chloroflexus aurantiacus.</title>
        <authorList>
            <person name="Tang K.H."/>
            <person name="Barry K."/>
            <person name="Chertkov O."/>
            <person name="Dalin E."/>
            <person name="Han C.S."/>
            <person name="Hauser L.J."/>
            <person name="Honchak B.M."/>
            <person name="Karbach L.E."/>
            <person name="Land M.L."/>
            <person name="Lapidus A."/>
            <person name="Larimer F.W."/>
            <person name="Mikhailova N."/>
            <person name="Pitluck S."/>
            <person name="Pierson B.K."/>
            <person name="Blankenship R.E."/>
        </authorList>
    </citation>
    <scope>NUCLEOTIDE SEQUENCE [LARGE SCALE GENOMIC DNA]</scope>
    <source>
        <strain evidence="3">ATCC 29366 / DSM 635 / J-10-fl</strain>
    </source>
</reference>
<dbReference type="STRING" id="324602.Caur_0072"/>
<keyword evidence="3" id="KW-1185">Reference proteome</keyword>
<evidence type="ECO:0000256" key="1">
    <source>
        <dbReference type="SAM" id="MobiDB-lite"/>
    </source>
</evidence>
<dbReference type="AlphaFoldDB" id="A9WBB9"/>
<dbReference type="EnsemblBacteria" id="ABY33326">
    <property type="protein sequence ID" value="ABY33326"/>
    <property type="gene ID" value="Caur_0072"/>
</dbReference>